<feature type="transmembrane region" description="Helical" evidence="6">
    <location>
        <begin position="245"/>
        <end position="266"/>
    </location>
</feature>
<feature type="transmembrane region" description="Helical" evidence="6">
    <location>
        <begin position="210"/>
        <end position="233"/>
    </location>
</feature>
<protein>
    <submittedName>
        <fullName evidence="7">Lysylphosphatidylglycerol synthase transmembrane domain-containing protein</fullName>
    </submittedName>
</protein>
<dbReference type="PANTHER" id="PTHR40277">
    <property type="entry name" value="BLL5419 PROTEIN"/>
    <property type="match status" value="1"/>
</dbReference>
<dbReference type="RefSeq" id="WP_346092572.1">
    <property type="nucleotide sequence ID" value="NZ_BAABKS010000056.1"/>
</dbReference>
<evidence type="ECO:0000256" key="6">
    <source>
        <dbReference type="SAM" id="Phobius"/>
    </source>
</evidence>
<feature type="transmembrane region" description="Helical" evidence="6">
    <location>
        <begin position="25"/>
        <end position="42"/>
    </location>
</feature>
<dbReference type="Proteomes" id="UP001597182">
    <property type="component" value="Unassembled WGS sequence"/>
</dbReference>
<evidence type="ECO:0000256" key="2">
    <source>
        <dbReference type="ARBA" id="ARBA00022475"/>
    </source>
</evidence>
<gene>
    <name evidence="7" type="ORF">ACFQ34_31265</name>
</gene>
<evidence type="ECO:0000313" key="8">
    <source>
        <dbReference type="Proteomes" id="UP001597182"/>
    </source>
</evidence>
<keyword evidence="3 6" id="KW-0812">Transmembrane</keyword>
<feature type="transmembrane region" description="Helical" evidence="6">
    <location>
        <begin position="291"/>
        <end position="310"/>
    </location>
</feature>
<keyword evidence="5 6" id="KW-0472">Membrane</keyword>
<dbReference type="Pfam" id="PF03706">
    <property type="entry name" value="LPG_synthase_TM"/>
    <property type="match status" value="1"/>
</dbReference>
<proteinExistence type="predicted"/>
<evidence type="ECO:0000256" key="4">
    <source>
        <dbReference type="ARBA" id="ARBA00022989"/>
    </source>
</evidence>
<organism evidence="7 8">
    <name type="scientific">Pseudonocardia benzenivorans</name>
    <dbReference type="NCBI Taxonomy" id="228005"/>
    <lineage>
        <taxon>Bacteria</taxon>
        <taxon>Bacillati</taxon>
        <taxon>Actinomycetota</taxon>
        <taxon>Actinomycetes</taxon>
        <taxon>Pseudonocardiales</taxon>
        <taxon>Pseudonocardiaceae</taxon>
        <taxon>Pseudonocardia</taxon>
    </lineage>
</organism>
<keyword evidence="4 6" id="KW-1133">Transmembrane helix</keyword>
<evidence type="ECO:0000313" key="7">
    <source>
        <dbReference type="EMBL" id="MFD1237786.1"/>
    </source>
</evidence>
<reference evidence="8" key="1">
    <citation type="journal article" date="2019" name="Int. J. Syst. Evol. Microbiol.">
        <title>The Global Catalogue of Microorganisms (GCM) 10K type strain sequencing project: providing services to taxonomists for standard genome sequencing and annotation.</title>
        <authorList>
            <consortium name="The Broad Institute Genomics Platform"/>
            <consortium name="The Broad Institute Genome Sequencing Center for Infectious Disease"/>
            <person name="Wu L."/>
            <person name="Ma J."/>
        </authorList>
    </citation>
    <scope>NUCLEOTIDE SEQUENCE [LARGE SCALE GENOMIC DNA]</scope>
    <source>
        <strain evidence="8">CCUG 49018</strain>
    </source>
</reference>
<keyword evidence="8" id="KW-1185">Reference proteome</keyword>
<comment type="caution">
    <text evidence="7">The sequence shown here is derived from an EMBL/GenBank/DDBJ whole genome shotgun (WGS) entry which is preliminary data.</text>
</comment>
<evidence type="ECO:0000256" key="5">
    <source>
        <dbReference type="ARBA" id="ARBA00023136"/>
    </source>
</evidence>
<sequence>MTVAVAAPAHPVTAPARFAILRRHAGALGGIVVLAVVAWQFGAGPLLDGLRALSPQVVLVALATGLVTTACNAGRWRLVAGGLGLPLRFRPALADCYQATFLNSVLPTGVLGDVGRAVGHGRAIGAVARSARAVVLERSAGQVVLVVIGSAVLLTRPDAFSVLLPGRAAVEIVGALAVAGAAVVLAVPRLRSAVATLLADARTGLLAPRIWPGAFGLSAVALAANVTLFVVAARATGATAPVGQLLPVVLVALFASGLPIGIGGFGPREAVAALGFCAAGLPAADGASASIVYGLLTFASTVPGALVLLARRGRAAAATGHTAG</sequence>
<feature type="transmembrane region" description="Helical" evidence="6">
    <location>
        <begin position="168"/>
        <end position="190"/>
    </location>
</feature>
<dbReference type="PANTHER" id="PTHR40277:SF1">
    <property type="entry name" value="BLL5419 PROTEIN"/>
    <property type="match status" value="1"/>
</dbReference>
<comment type="subcellular location">
    <subcellularLocation>
        <location evidence="1">Cell membrane</location>
        <topology evidence="1">Multi-pass membrane protein</topology>
    </subcellularLocation>
</comment>
<name>A0ABW3VSX3_9PSEU</name>
<evidence type="ECO:0000256" key="1">
    <source>
        <dbReference type="ARBA" id="ARBA00004651"/>
    </source>
</evidence>
<dbReference type="EMBL" id="JBHTMB010000310">
    <property type="protein sequence ID" value="MFD1237786.1"/>
    <property type="molecule type" value="Genomic_DNA"/>
</dbReference>
<evidence type="ECO:0000256" key="3">
    <source>
        <dbReference type="ARBA" id="ARBA00022692"/>
    </source>
</evidence>
<accession>A0ABW3VSX3</accession>
<dbReference type="InterPro" id="IPR022791">
    <property type="entry name" value="L-PG_synthase/AglD"/>
</dbReference>
<keyword evidence="2" id="KW-1003">Cell membrane</keyword>